<protein>
    <submittedName>
        <fullName evidence="1">Uncharacterized protein</fullName>
    </submittedName>
</protein>
<reference evidence="1" key="1">
    <citation type="submission" date="2019-10" db="EMBL/GenBank/DDBJ databases">
        <title>Lactobacillus agilis SN811 Whole Genome Sequencing Project.</title>
        <authorList>
            <person name="Suzuki S."/>
            <person name="Endo A."/>
            <person name="Maeno S."/>
            <person name="Shiwa Y."/>
            <person name="Matsutani M."/>
            <person name="Kajikawa A."/>
        </authorList>
    </citation>
    <scope>NUCLEOTIDE SEQUENCE</scope>
    <source>
        <strain evidence="1">SN811</strain>
    </source>
</reference>
<dbReference type="EMBL" id="BLAP01000065">
    <property type="protein sequence ID" value="GET13205.1"/>
    <property type="molecule type" value="Genomic_DNA"/>
</dbReference>
<gene>
    <name evidence="1" type="ORF">SN811_17050</name>
</gene>
<sequence length="75" mass="8864">MKAIDLSKVKYRVSNYYGFSDDAYRDTFLMEFPDNNGDTGYNEIDFKDNFFAIVQRDLDKNIHILEVVDPINFLK</sequence>
<dbReference type="RefSeq" id="WP_172577686.1">
    <property type="nucleotide sequence ID" value="NZ_BLAP01000065.1"/>
</dbReference>
<dbReference type="Proteomes" id="UP000494160">
    <property type="component" value="Unassembled WGS sequence"/>
</dbReference>
<dbReference type="AlphaFoldDB" id="A0A6F9Y736"/>
<organism evidence="1">
    <name type="scientific">Ligilactobacillus agilis</name>
    <dbReference type="NCBI Taxonomy" id="1601"/>
    <lineage>
        <taxon>Bacteria</taxon>
        <taxon>Bacillati</taxon>
        <taxon>Bacillota</taxon>
        <taxon>Bacilli</taxon>
        <taxon>Lactobacillales</taxon>
        <taxon>Lactobacillaceae</taxon>
        <taxon>Ligilactobacillus</taxon>
    </lineage>
</organism>
<name>A0A6F9Y736_9LACO</name>
<accession>A0A6F9Y736</accession>
<evidence type="ECO:0000313" key="1">
    <source>
        <dbReference type="EMBL" id="GET13205.1"/>
    </source>
</evidence>
<comment type="caution">
    <text evidence="1">The sequence shown here is derived from an EMBL/GenBank/DDBJ whole genome shotgun (WGS) entry which is preliminary data.</text>
</comment>
<proteinExistence type="predicted"/>